<feature type="compositionally biased region" description="Basic and acidic residues" evidence="1">
    <location>
        <begin position="7"/>
        <end position="23"/>
    </location>
</feature>
<feature type="compositionally biased region" description="Basic and acidic residues" evidence="1">
    <location>
        <begin position="48"/>
        <end position="66"/>
    </location>
</feature>
<evidence type="ECO:0000313" key="3">
    <source>
        <dbReference type="Proteomes" id="UP001519460"/>
    </source>
</evidence>
<proteinExistence type="predicted"/>
<keyword evidence="3" id="KW-1185">Reference proteome</keyword>
<accession>A0ABD0M5U9</accession>
<dbReference type="AlphaFoldDB" id="A0ABD0M5U9"/>
<name>A0ABD0M5U9_9CAEN</name>
<dbReference type="Proteomes" id="UP001519460">
    <property type="component" value="Unassembled WGS sequence"/>
</dbReference>
<evidence type="ECO:0000256" key="1">
    <source>
        <dbReference type="SAM" id="MobiDB-lite"/>
    </source>
</evidence>
<organism evidence="2 3">
    <name type="scientific">Batillaria attramentaria</name>
    <dbReference type="NCBI Taxonomy" id="370345"/>
    <lineage>
        <taxon>Eukaryota</taxon>
        <taxon>Metazoa</taxon>
        <taxon>Spiralia</taxon>
        <taxon>Lophotrochozoa</taxon>
        <taxon>Mollusca</taxon>
        <taxon>Gastropoda</taxon>
        <taxon>Caenogastropoda</taxon>
        <taxon>Sorbeoconcha</taxon>
        <taxon>Cerithioidea</taxon>
        <taxon>Batillariidae</taxon>
        <taxon>Batillaria</taxon>
    </lineage>
</organism>
<comment type="caution">
    <text evidence="2">The sequence shown here is derived from an EMBL/GenBank/DDBJ whole genome shotgun (WGS) entry which is preliminary data.</text>
</comment>
<gene>
    <name evidence="2" type="ORF">BaRGS_00001050</name>
</gene>
<feature type="region of interest" description="Disordered" evidence="1">
    <location>
        <begin position="1"/>
        <end position="93"/>
    </location>
</feature>
<protein>
    <submittedName>
        <fullName evidence="2">Uncharacterized protein</fullName>
    </submittedName>
</protein>
<sequence length="126" mass="15072">MSSTRNRHSESLRDFNDKARTNRSEVTPVQSPERHWYEDEDGSLRQNHTGDQHQERVSRRDEFIEKRRGRSRNSAQPDMSRAVPKPKPFQGSTRWNVFKQQFSEYAEVMDWGERTTIKKKKPLAYF</sequence>
<dbReference type="EMBL" id="JACVVK020000004">
    <property type="protein sequence ID" value="KAK7507115.1"/>
    <property type="molecule type" value="Genomic_DNA"/>
</dbReference>
<evidence type="ECO:0000313" key="2">
    <source>
        <dbReference type="EMBL" id="KAK7507115.1"/>
    </source>
</evidence>
<reference evidence="2 3" key="1">
    <citation type="journal article" date="2023" name="Sci. Data">
        <title>Genome assembly of the Korean intertidal mud-creeper Batillaria attramentaria.</title>
        <authorList>
            <person name="Patra A.K."/>
            <person name="Ho P.T."/>
            <person name="Jun S."/>
            <person name="Lee S.J."/>
            <person name="Kim Y."/>
            <person name="Won Y.J."/>
        </authorList>
    </citation>
    <scope>NUCLEOTIDE SEQUENCE [LARGE SCALE GENOMIC DNA]</scope>
    <source>
        <strain evidence="2">Wonlab-2016</strain>
    </source>
</reference>